<sequence length="84" mass="9295">MAASVRAEVNGGMVTTVAARPQRTRLEWLLWVDPASGRSEFDRSKDSVRAATWGKFKDRLAHLAGWDALADRARDDPAPLDTTE</sequence>
<reference evidence="1 2" key="1">
    <citation type="submission" date="2019-06" db="EMBL/GenBank/DDBJ databases">
        <title>Sequencing the genomes of 1000 actinobacteria strains.</title>
        <authorList>
            <person name="Klenk H.-P."/>
        </authorList>
    </citation>
    <scope>NUCLEOTIDE SEQUENCE [LARGE SCALE GENOMIC DNA]</scope>
    <source>
        <strain evidence="1 2">DSM 45679</strain>
    </source>
</reference>
<comment type="caution">
    <text evidence="1">The sequence shown here is derived from an EMBL/GenBank/DDBJ whole genome shotgun (WGS) entry which is preliminary data.</text>
</comment>
<keyword evidence="2" id="KW-1185">Reference proteome</keyword>
<dbReference type="OrthoDB" id="5292689at2"/>
<evidence type="ECO:0000313" key="2">
    <source>
        <dbReference type="Proteomes" id="UP000320876"/>
    </source>
</evidence>
<organism evidence="1 2">
    <name type="scientific">Amycolatopsis cihanbeyliensis</name>
    <dbReference type="NCBI Taxonomy" id="1128664"/>
    <lineage>
        <taxon>Bacteria</taxon>
        <taxon>Bacillati</taxon>
        <taxon>Actinomycetota</taxon>
        <taxon>Actinomycetes</taxon>
        <taxon>Pseudonocardiales</taxon>
        <taxon>Pseudonocardiaceae</taxon>
        <taxon>Amycolatopsis</taxon>
    </lineage>
</organism>
<evidence type="ECO:0000313" key="1">
    <source>
        <dbReference type="EMBL" id="TQJ01339.1"/>
    </source>
</evidence>
<protein>
    <submittedName>
        <fullName evidence="1">Uncharacterized protein</fullName>
    </submittedName>
</protein>
<dbReference type="EMBL" id="VFML01000001">
    <property type="protein sequence ID" value="TQJ01339.1"/>
    <property type="molecule type" value="Genomic_DNA"/>
</dbReference>
<name>A0A542DE37_AMYCI</name>
<gene>
    <name evidence="1" type="ORF">FB471_1017</name>
</gene>
<dbReference type="Proteomes" id="UP000320876">
    <property type="component" value="Unassembled WGS sequence"/>
</dbReference>
<dbReference type="AlphaFoldDB" id="A0A542DE37"/>
<accession>A0A542DE37</accession>
<proteinExistence type="predicted"/>
<dbReference type="RefSeq" id="WP_141996164.1">
    <property type="nucleotide sequence ID" value="NZ_VFML01000001.1"/>
</dbReference>